<organism evidence="2 3">
    <name type="scientific">Streptomyces gilvifuscus</name>
    <dbReference type="NCBI Taxonomy" id="1550617"/>
    <lineage>
        <taxon>Bacteria</taxon>
        <taxon>Bacillati</taxon>
        <taxon>Actinomycetota</taxon>
        <taxon>Actinomycetes</taxon>
        <taxon>Kitasatosporales</taxon>
        <taxon>Streptomycetaceae</taxon>
        <taxon>Streptomyces</taxon>
    </lineage>
</organism>
<protein>
    <submittedName>
        <fullName evidence="2">Uncharacterized protein</fullName>
    </submittedName>
</protein>
<reference evidence="2 3" key="1">
    <citation type="journal article" date="2015" name="Int. J. Syst. Evol. Microbiol.">
        <title>Streptomyces gilvifuscus sp. nov., an actinomycete that produces antibacterial compounds isolated from soil.</title>
        <authorList>
            <person name="Nguyen T.M."/>
            <person name="Kim J."/>
        </authorList>
    </citation>
    <scope>NUCLEOTIDE SEQUENCE [LARGE SCALE GENOMIC DNA]</scope>
    <source>
        <strain evidence="2 3">T113</strain>
    </source>
</reference>
<evidence type="ECO:0000313" key="2">
    <source>
        <dbReference type="EMBL" id="MDC2956872.1"/>
    </source>
</evidence>
<feature type="region of interest" description="Disordered" evidence="1">
    <location>
        <begin position="50"/>
        <end position="72"/>
    </location>
</feature>
<accession>A0ABT5FWH2</accession>
<keyword evidence="3" id="KW-1185">Reference proteome</keyword>
<feature type="compositionally biased region" description="Low complexity" evidence="1">
    <location>
        <begin position="59"/>
        <end position="71"/>
    </location>
</feature>
<dbReference type="RefSeq" id="WP_272176187.1">
    <property type="nucleotide sequence ID" value="NZ_JAQOSK010000007.1"/>
</dbReference>
<dbReference type="Proteomes" id="UP001221328">
    <property type="component" value="Unassembled WGS sequence"/>
</dbReference>
<evidence type="ECO:0000256" key="1">
    <source>
        <dbReference type="SAM" id="MobiDB-lite"/>
    </source>
</evidence>
<name>A0ABT5FWH2_9ACTN</name>
<dbReference type="EMBL" id="JAQOSK010000007">
    <property type="protein sequence ID" value="MDC2956872.1"/>
    <property type="molecule type" value="Genomic_DNA"/>
</dbReference>
<proteinExistence type="predicted"/>
<gene>
    <name evidence="2" type="ORF">PO587_20615</name>
</gene>
<comment type="caution">
    <text evidence="2">The sequence shown here is derived from an EMBL/GenBank/DDBJ whole genome shotgun (WGS) entry which is preliminary data.</text>
</comment>
<sequence length="104" mass="11022">MAVNAACLLSRGQAQEERSHVVFLVPVAAEHRLNRSGDGVTRLRLRLLPPQESVQSTRPHPAGAGPAGAHLGEPERTLRGVQVAEVAGELLPSNEAAYLVRTSA</sequence>
<evidence type="ECO:0000313" key="3">
    <source>
        <dbReference type="Proteomes" id="UP001221328"/>
    </source>
</evidence>